<keyword evidence="4" id="KW-1185">Reference proteome</keyword>
<proteinExistence type="predicted"/>
<evidence type="ECO:0000313" key="4">
    <source>
        <dbReference type="Proteomes" id="UP001138997"/>
    </source>
</evidence>
<keyword evidence="1" id="KW-0732">Signal</keyword>
<dbReference type="Gene3D" id="3.20.20.80">
    <property type="entry name" value="Glycosidases"/>
    <property type="match status" value="1"/>
</dbReference>
<dbReference type="GO" id="GO:0030246">
    <property type="term" value="F:carbohydrate binding"/>
    <property type="evidence" value="ECO:0007669"/>
    <property type="project" value="InterPro"/>
</dbReference>
<dbReference type="AlphaFoldDB" id="A0A9X1NJD8"/>
<name>A0A9X1NJD8_9ACTN</name>
<dbReference type="SUPFAM" id="SSF49785">
    <property type="entry name" value="Galactose-binding domain-like"/>
    <property type="match status" value="2"/>
</dbReference>
<sequence>MKKSLAGVVATAAALMFSVLSAPPSQAASQPLKIDFSTTTGDFRGGASGTLYGFGDEGAPTQALINGAHITNTSQKPPYGTQHPGGDTLKIEDGFFAKHGEDLYIYAQDYYPEWPYNSGERPGDERTYDLAKGTYTEGPNGVWDYLEVLEFVVEAVATRSEHPEKYVIIPFNEADGGNWYPDWATQKDQFLGDWEATYNEIQEVYARHGLGHARVGGPGDSRWLKQRSSDFVAFAKDRKVLPDIWIWHELGIENLATYRGHLAEYRALEQEHGIGPLPVNITEYGMLRDMGTPGQLVQWFSMFEDTKVDAQTAYWGYSGNFSDNTARPNGANAGWWLFKWYGDLEGSQTVKVTAPQPDTADTLQAIAARDDTNSRATVLLGGSDDDVALQLSGLDRKTFGASVDIEVREVATTGAEGLAQTPRVVWAKNAVKLNSGALNLPVQTYNRYAAYQVIITPSGDRDVAKAYAAQPWTTTVEAEDTKVTGADITTHDPQASGGWTWLASGNKDVRAFKTLDSRSDWTVKVPRTGAYRLQVIGASNKKPGRHALFVDDRFSKLVQYAADLHWDYRGSAEVLLDLKAGTHTLSLRTSQDGKTLLPNPDVTLDRYLLTDVTDGEPTQYPASTFRLYNGAKLDHGQASLSGKARSDLYVTAMDTGYYDVDVAYRTKKPSDVRVTVNGRERAKLSAKQSGSWKSTVRLRLVEGINEIELRSPSGVLIDTLTTTRVRKSDASQVVLEAEDARLEGQASVTELAASVGSNASGRGYVGYVGNGTENAVVFDRVKGYDQPGDYDVAITYANAELKGDHQYNPQVVDRRAELQEGTRPIGHGYFRYTYDWNSFSQRSIAVTLKTANQPLRLTSSQGWAPNIDKVTVAPAVLGSPLTQRLR</sequence>
<feature type="chain" id="PRO_5040808446" description="CBM6 domain-containing protein" evidence="1">
    <location>
        <begin position="28"/>
        <end position="886"/>
    </location>
</feature>
<dbReference type="Gene3D" id="2.60.120.260">
    <property type="entry name" value="Galactose-binding domain-like"/>
    <property type="match status" value="3"/>
</dbReference>
<protein>
    <recommendedName>
        <fullName evidence="2">CBM6 domain-containing protein</fullName>
    </recommendedName>
</protein>
<reference evidence="3" key="1">
    <citation type="submission" date="2021-11" db="EMBL/GenBank/DDBJ databases">
        <title>Streptomyces corallinus and Kineosporia corallina sp. nov., two new coral-derived marine actinobacteria.</title>
        <authorList>
            <person name="Buangrab K."/>
            <person name="Sutthacheep M."/>
            <person name="Yeemin T."/>
            <person name="Harunari E."/>
            <person name="Igarashi Y."/>
            <person name="Sripreechasak P."/>
            <person name="Kanchanasin P."/>
            <person name="Tanasupawat S."/>
            <person name="Phongsopitanun W."/>
        </authorList>
    </citation>
    <scope>NUCLEOTIDE SEQUENCE</scope>
    <source>
        <strain evidence="3">JCM 31032</strain>
    </source>
</reference>
<comment type="caution">
    <text evidence="3">The sequence shown here is derived from an EMBL/GenBank/DDBJ whole genome shotgun (WGS) entry which is preliminary data.</text>
</comment>
<feature type="domain" description="CBM6" evidence="2">
    <location>
        <begin position="733"/>
        <end position="873"/>
    </location>
</feature>
<dbReference type="CDD" id="cd02795">
    <property type="entry name" value="CBM6-CBM35-CBM36_like"/>
    <property type="match status" value="1"/>
</dbReference>
<dbReference type="Proteomes" id="UP001138997">
    <property type="component" value="Unassembled WGS sequence"/>
</dbReference>
<dbReference type="PROSITE" id="PS51175">
    <property type="entry name" value="CBM6"/>
    <property type="match status" value="1"/>
</dbReference>
<evidence type="ECO:0000256" key="1">
    <source>
        <dbReference type="SAM" id="SignalP"/>
    </source>
</evidence>
<dbReference type="InterPro" id="IPR005084">
    <property type="entry name" value="CBM6"/>
</dbReference>
<evidence type="ECO:0000259" key="2">
    <source>
        <dbReference type="PROSITE" id="PS51175"/>
    </source>
</evidence>
<accession>A0A9X1NJD8</accession>
<feature type="signal peptide" evidence="1">
    <location>
        <begin position="1"/>
        <end position="27"/>
    </location>
</feature>
<dbReference type="InterPro" id="IPR008979">
    <property type="entry name" value="Galactose-bd-like_sf"/>
</dbReference>
<evidence type="ECO:0000313" key="3">
    <source>
        <dbReference type="EMBL" id="MCD5315210.1"/>
    </source>
</evidence>
<dbReference type="SUPFAM" id="SSF51445">
    <property type="entry name" value="(Trans)glycosidases"/>
    <property type="match status" value="1"/>
</dbReference>
<gene>
    <name evidence="3" type="ORF">LR394_30320</name>
</gene>
<dbReference type="RefSeq" id="WP_231448011.1">
    <property type="nucleotide sequence ID" value="NZ_JAJOMB010000020.1"/>
</dbReference>
<organism evidence="3 4">
    <name type="scientific">Kineosporia babensis</name>
    <dbReference type="NCBI Taxonomy" id="499548"/>
    <lineage>
        <taxon>Bacteria</taxon>
        <taxon>Bacillati</taxon>
        <taxon>Actinomycetota</taxon>
        <taxon>Actinomycetes</taxon>
        <taxon>Kineosporiales</taxon>
        <taxon>Kineosporiaceae</taxon>
        <taxon>Kineosporia</taxon>
    </lineage>
</organism>
<dbReference type="InterPro" id="IPR017853">
    <property type="entry name" value="GH"/>
</dbReference>
<dbReference type="EMBL" id="JAJOMB010000020">
    <property type="protein sequence ID" value="MCD5315210.1"/>
    <property type="molecule type" value="Genomic_DNA"/>
</dbReference>